<dbReference type="Proteomes" id="UP001253545">
    <property type="component" value="Unassembled WGS sequence"/>
</dbReference>
<keyword evidence="1" id="KW-0732">Signal</keyword>
<sequence length="295" mass="32654">MKKITLLPLITATIFACFNSTYAHAENDRENNQSHGFDSFFAVSAIAGVSETNLIGDSFERIDDTDIFLEFDIELQARWNGFFVESPGRSQENINGLFSGVAVGYNFYNTEHWALDLYVVEAFQGGEYFFNSNTDSLIIEKDSNSRVGARATGYFSDYLIQFIASPISLQDEIKGFSASASLRRTWQIKNWNVYATVGAFYQSDEIADYYYGISESESAQIKQLFNDNNAPYDPYTADGGVLIVGEVGFEYPVSENIVFGGFFSGVQRPSGISDSPLSAEGSSILTAGLSLTYVF</sequence>
<name>A0ABU2ZUG3_9ALTE</name>
<dbReference type="InterPro" id="IPR010583">
    <property type="entry name" value="MipA"/>
</dbReference>
<feature type="chain" id="PRO_5046707496" evidence="1">
    <location>
        <begin position="26"/>
        <end position="295"/>
    </location>
</feature>
<dbReference type="PROSITE" id="PS51257">
    <property type="entry name" value="PROKAR_LIPOPROTEIN"/>
    <property type="match status" value="1"/>
</dbReference>
<dbReference type="EMBL" id="JAVRHX010000005">
    <property type="protein sequence ID" value="MDT0596045.1"/>
    <property type="molecule type" value="Genomic_DNA"/>
</dbReference>
<feature type="signal peptide" evidence="1">
    <location>
        <begin position="1"/>
        <end position="25"/>
    </location>
</feature>
<evidence type="ECO:0000256" key="1">
    <source>
        <dbReference type="SAM" id="SignalP"/>
    </source>
</evidence>
<evidence type="ECO:0000313" key="3">
    <source>
        <dbReference type="Proteomes" id="UP001253545"/>
    </source>
</evidence>
<organism evidence="2 3">
    <name type="scientific">Glaciecola petra</name>
    <dbReference type="NCBI Taxonomy" id="3075602"/>
    <lineage>
        <taxon>Bacteria</taxon>
        <taxon>Pseudomonadati</taxon>
        <taxon>Pseudomonadota</taxon>
        <taxon>Gammaproteobacteria</taxon>
        <taxon>Alteromonadales</taxon>
        <taxon>Alteromonadaceae</taxon>
        <taxon>Glaciecola</taxon>
    </lineage>
</organism>
<dbReference type="Pfam" id="PF06629">
    <property type="entry name" value="MipA"/>
    <property type="match status" value="1"/>
</dbReference>
<accession>A0ABU2ZUG3</accession>
<protein>
    <submittedName>
        <fullName evidence="2">MipA/OmpV family protein</fullName>
    </submittedName>
</protein>
<gene>
    <name evidence="2" type="ORF">RM552_14415</name>
</gene>
<proteinExistence type="predicted"/>
<dbReference type="RefSeq" id="WP_311369573.1">
    <property type="nucleotide sequence ID" value="NZ_JAVRHX010000005.1"/>
</dbReference>
<keyword evidence="3" id="KW-1185">Reference proteome</keyword>
<comment type="caution">
    <text evidence="2">The sequence shown here is derived from an EMBL/GenBank/DDBJ whole genome shotgun (WGS) entry which is preliminary data.</text>
</comment>
<reference evidence="2 3" key="1">
    <citation type="submission" date="2023-09" db="EMBL/GenBank/DDBJ databases">
        <authorList>
            <person name="Rey-Velasco X."/>
        </authorList>
    </citation>
    <scope>NUCLEOTIDE SEQUENCE [LARGE SCALE GENOMIC DNA]</scope>
    <source>
        <strain evidence="2 3">P117</strain>
    </source>
</reference>
<evidence type="ECO:0000313" key="2">
    <source>
        <dbReference type="EMBL" id="MDT0596045.1"/>
    </source>
</evidence>